<sequence length="87" mass="10147">MDVVFNHTAEGNEKGPILSFRSDNSVYYMLAPKYHDVVRQFIKGTYGFLVLLLSAYVEAPIYTRREEEDHGTVSLSYVYMMVFLWLI</sequence>
<dbReference type="InterPro" id="IPR017853">
    <property type="entry name" value="GH"/>
</dbReference>
<dbReference type="AlphaFoldDB" id="A0AAD5J1N7"/>
<gene>
    <name evidence="1" type="ORF">LWI28_027704</name>
</gene>
<name>A0AAD5J1N7_ACENE</name>
<evidence type="ECO:0000313" key="1">
    <source>
        <dbReference type="EMBL" id="KAI9182670.1"/>
    </source>
</evidence>
<evidence type="ECO:0000313" key="2">
    <source>
        <dbReference type="Proteomes" id="UP001064489"/>
    </source>
</evidence>
<dbReference type="SUPFAM" id="SSF51445">
    <property type="entry name" value="(Trans)glycosidases"/>
    <property type="match status" value="1"/>
</dbReference>
<dbReference type="EMBL" id="JAJSOW010000101">
    <property type="protein sequence ID" value="KAI9182670.1"/>
    <property type="molecule type" value="Genomic_DNA"/>
</dbReference>
<dbReference type="Gene3D" id="3.20.20.80">
    <property type="entry name" value="Glycosidases"/>
    <property type="match status" value="1"/>
</dbReference>
<proteinExistence type="predicted"/>
<dbReference type="Proteomes" id="UP001064489">
    <property type="component" value="Chromosome 4"/>
</dbReference>
<protein>
    <submittedName>
        <fullName evidence="1">Uncharacterized protein</fullName>
    </submittedName>
</protein>
<reference evidence="1" key="2">
    <citation type="submission" date="2023-02" db="EMBL/GenBank/DDBJ databases">
        <authorList>
            <person name="Swenson N.G."/>
            <person name="Wegrzyn J.L."/>
            <person name="Mcevoy S.L."/>
        </authorList>
    </citation>
    <scope>NUCLEOTIDE SEQUENCE</scope>
    <source>
        <strain evidence="1">91603</strain>
        <tissue evidence="1">Leaf</tissue>
    </source>
</reference>
<reference evidence="1" key="1">
    <citation type="journal article" date="2022" name="Plant J.">
        <title>Strategies of tolerance reflected in two North American maple genomes.</title>
        <authorList>
            <person name="McEvoy S.L."/>
            <person name="Sezen U.U."/>
            <person name="Trouern-Trend A."/>
            <person name="McMahon S.M."/>
            <person name="Schaberg P.G."/>
            <person name="Yang J."/>
            <person name="Wegrzyn J.L."/>
            <person name="Swenson N.G."/>
        </authorList>
    </citation>
    <scope>NUCLEOTIDE SEQUENCE</scope>
    <source>
        <strain evidence="1">91603</strain>
    </source>
</reference>
<dbReference type="PANTHER" id="PTHR43002">
    <property type="entry name" value="GLYCOGEN DEBRANCHING ENZYME"/>
    <property type="match status" value="1"/>
</dbReference>
<accession>A0AAD5J1N7</accession>
<keyword evidence="2" id="KW-1185">Reference proteome</keyword>
<comment type="caution">
    <text evidence="1">The sequence shown here is derived from an EMBL/GenBank/DDBJ whole genome shotgun (WGS) entry which is preliminary data.</text>
</comment>
<organism evidence="1 2">
    <name type="scientific">Acer negundo</name>
    <name type="common">Box elder</name>
    <dbReference type="NCBI Taxonomy" id="4023"/>
    <lineage>
        <taxon>Eukaryota</taxon>
        <taxon>Viridiplantae</taxon>
        <taxon>Streptophyta</taxon>
        <taxon>Embryophyta</taxon>
        <taxon>Tracheophyta</taxon>
        <taxon>Spermatophyta</taxon>
        <taxon>Magnoliopsida</taxon>
        <taxon>eudicotyledons</taxon>
        <taxon>Gunneridae</taxon>
        <taxon>Pentapetalae</taxon>
        <taxon>rosids</taxon>
        <taxon>malvids</taxon>
        <taxon>Sapindales</taxon>
        <taxon>Sapindaceae</taxon>
        <taxon>Hippocastanoideae</taxon>
        <taxon>Acereae</taxon>
        <taxon>Acer</taxon>
    </lineage>
</organism>